<dbReference type="PATRIC" id="fig|1423805.4.peg.335"/>
<feature type="region of interest" description="Disordered" evidence="1">
    <location>
        <begin position="65"/>
        <end position="88"/>
    </location>
</feature>
<name>A0A0R1QXC5_9LACO</name>
<accession>A0A0R1QXC5</accession>
<proteinExistence type="predicted"/>
<dbReference type="AlphaFoldDB" id="A0A0R1QXC5"/>
<dbReference type="EMBL" id="AZFC01000035">
    <property type="protein sequence ID" value="KRL46853.1"/>
    <property type="molecule type" value="Genomic_DNA"/>
</dbReference>
<comment type="caution">
    <text evidence="3">The sequence shown here is derived from an EMBL/GenBank/DDBJ whole genome shotgun (WGS) entry which is preliminary data.</text>
</comment>
<evidence type="ECO:0000313" key="3">
    <source>
        <dbReference type="EMBL" id="KRL46853.1"/>
    </source>
</evidence>
<reference evidence="3 4" key="1">
    <citation type="journal article" date="2015" name="Genome Announc.">
        <title>Expanding the biotechnology potential of lactobacilli through comparative genomics of 213 strains and associated genera.</title>
        <authorList>
            <person name="Sun Z."/>
            <person name="Harris H.M."/>
            <person name="McCann A."/>
            <person name="Guo C."/>
            <person name="Argimon S."/>
            <person name="Zhang W."/>
            <person name="Yang X."/>
            <person name="Jeffery I.B."/>
            <person name="Cooney J.C."/>
            <person name="Kagawa T.F."/>
            <person name="Liu W."/>
            <person name="Song Y."/>
            <person name="Salvetti E."/>
            <person name="Wrobel A."/>
            <person name="Rasinkangas P."/>
            <person name="Parkhill J."/>
            <person name="Rea M.C."/>
            <person name="O'Sullivan O."/>
            <person name="Ritari J."/>
            <person name="Douillard F.P."/>
            <person name="Paul Ross R."/>
            <person name="Yang R."/>
            <person name="Briner A.E."/>
            <person name="Felis G.E."/>
            <person name="de Vos W.M."/>
            <person name="Barrangou R."/>
            <person name="Klaenhammer T.R."/>
            <person name="Caufield P.W."/>
            <person name="Cui Y."/>
            <person name="Zhang H."/>
            <person name="O'Toole P.W."/>
        </authorList>
    </citation>
    <scope>NUCLEOTIDE SEQUENCE [LARGE SCALE GENOMIC DNA]</scope>
    <source>
        <strain evidence="3 4">DSM 15429</strain>
    </source>
</reference>
<protein>
    <recommendedName>
        <fullName evidence="2">Putative zinc-ribbon domain-containing protein</fullName>
    </recommendedName>
</protein>
<dbReference type="Pfam" id="PF13248">
    <property type="entry name" value="Zn_ribbon_3"/>
    <property type="match status" value="1"/>
</dbReference>
<evidence type="ECO:0000259" key="2">
    <source>
        <dbReference type="Pfam" id="PF13248"/>
    </source>
</evidence>
<feature type="domain" description="Putative zinc-ribbon" evidence="2">
    <location>
        <begin position="11"/>
        <end position="32"/>
    </location>
</feature>
<gene>
    <name evidence="3" type="ORF">FD37_GL000330</name>
</gene>
<evidence type="ECO:0000256" key="1">
    <source>
        <dbReference type="SAM" id="MobiDB-lite"/>
    </source>
</evidence>
<evidence type="ECO:0000313" key="4">
    <source>
        <dbReference type="Proteomes" id="UP000051835"/>
    </source>
</evidence>
<dbReference type="Proteomes" id="UP000051835">
    <property type="component" value="Unassembled WGS sequence"/>
</dbReference>
<dbReference type="InterPro" id="IPR059113">
    <property type="entry name" value="Znf_ribbon"/>
</dbReference>
<sequence length="88" mass="10107">MTVMATDLRFCPHCGAPVTAQDQQCPQCQTDLRPFRSSTTAQTPKKAPKMNLNALMANPYKEGLKRLQDREGTPNKPTHRWHWPWSKE</sequence>
<organism evidence="3 4">
    <name type="scientific">Levilactobacillus spicheri DSM 15429</name>
    <dbReference type="NCBI Taxonomy" id="1423805"/>
    <lineage>
        <taxon>Bacteria</taxon>
        <taxon>Bacillati</taxon>
        <taxon>Bacillota</taxon>
        <taxon>Bacilli</taxon>
        <taxon>Lactobacillales</taxon>
        <taxon>Lactobacillaceae</taxon>
        <taxon>Levilactobacillus</taxon>
    </lineage>
</organism>